<dbReference type="AlphaFoldDB" id="A0A974C674"/>
<protein>
    <submittedName>
        <fullName evidence="1">Uncharacterized protein</fullName>
    </submittedName>
</protein>
<reference evidence="2" key="1">
    <citation type="journal article" date="2016" name="Nature">
        <title>Genome evolution in the allotetraploid frog Xenopus laevis.</title>
        <authorList>
            <person name="Session A.M."/>
            <person name="Uno Y."/>
            <person name="Kwon T."/>
            <person name="Chapman J.A."/>
            <person name="Toyoda A."/>
            <person name="Takahashi S."/>
            <person name="Fukui A."/>
            <person name="Hikosaka A."/>
            <person name="Suzuki A."/>
            <person name="Kondo M."/>
            <person name="van Heeringen S.J."/>
            <person name="Quigley I."/>
            <person name="Heinz S."/>
            <person name="Ogino H."/>
            <person name="Ochi H."/>
            <person name="Hellsten U."/>
            <person name="Lyons J.B."/>
            <person name="Simakov O."/>
            <person name="Putnam N."/>
            <person name="Stites J."/>
            <person name="Kuroki Y."/>
            <person name="Tanaka T."/>
            <person name="Michiue T."/>
            <person name="Watanabe M."/>
            <person name="Bogdanovic O."/>
            <person name="Lister R."/>
            <person name="Georgiou G."/>
            <person name="Paranjpe S.S."/>
            <person name="van Kruijsbergen I."/>
            <person name="Shu S."/>
            <person name="Carlson J."/>
            <person name="Kinoshita T."/>
            <person name="Ohta Y."/>
            <person name="Mawaribuchi S."/>
            <person name="Jenkins J."/>
            <person name="Grimwood J."/>
            <person name="Schmutz J."/>
            <person name="Mitros T."/>
            <person name="Mozaffari S.V."/>
            <person name="Suzuki Y."/>
            <person name="Haramoto Y."/>
            <person name="Yamamoto T.S."/>
            <person name="Takagi C."/>
            <person name="Heald R."/>
            <person name="Miller K."/>
            <person name="Haudenschild C."/>
            <person name="Kitzman J."/>
            <person name="Nakayama T."/>
            <person name="Izutsu Y."/>
            <person name="Robert J."/>
            <person name="Fortriede J."/>
            <person name="Burns K."/>
            <person name="Lotay V."/>
            <person name="Karimi K."/>
            <person name="Yasuoka Y."/>
            <person name="Dichmann D.S."/>
            <person name="Flajnik M.F."/>
            <person name="Houston D.W."/>
            <person name="Shendure J."/>
            <person name="DuPasquier L."/>
            <person name="Vize P.D."/>
            <person name="Zorn A.M."/>
            <person name="Ito M."/>
            <person name="Marcotte E.M."/>
            <person name="Wallingford J.B."/>
            <person name="Ito Y."/>
            <person name="Asashima M."/>
            <person name="Ueno N."/>
            <person name="Matsuda Y."/>
            <person name="Veenstra G.J."/>
            <person name="Fujiyama A."/>
            <person name="Harland R.M."/>
            <person name="Taira M."/>
            <person name="Rokhsar D.S."/>
        </authorList>
    </citation>
    <scope>NUCLEOTIDE SEQUENCE [LARGE SCALE GENOMIC DNA]</scope>
    <source>
        <strain evidence="2">J</strain>
    </source>
</reference>
<dbReference type="EMBL" id="CM004480">
    <property type="protein sequence ID" value="OCT67480.1"/>
    <property type="molecule type" value="Genomic_DNA"/>
</dbReference>
<sequence>MHDPEDKDKPINSCKCLRITFSFYLKDILFFSLMSNIKDHHLKKRHLKDIEFPKIQKKKREREKMKNVKNAQLVAIPRSFQKGA</sequence>
<organism evidence="1 2">
    <name type="scientific">Xenopus laevis</name>
    <name type="common">African clawed frog</name>
    <dbReference type="NCBI Taxonomy" id="8355"/>
    <lineage>
        <taxon>Eukaryota</taxon>
        <taxon>Metazoa</taxon>
        <taxon>Chordata</taxon>
        <taxon>Craniata</taxon>
        <taxon>Vertebrata</taxon>
        <taxon>Euteleostomi</taxon>
        <taxon>Amphibia</taxon>
        <taxon>Batrachia</taxon>
        <taxon>Anura</taxon>
        <taxon>Pipoidea</taxon>
        <taxon>Pipidae</taxon>
        <taxon>Xenopodinae</taxon>
        <taxon>Xenopus</taxon>
        <taxon>Xenopus</taxon>
    </lineage>
</organism>
<dbReference type="Proteomes" id="UP000694892">
    <property type="component" value="Chromosome 8L"/>
</dbReference>
<accession>A0A974C674</accession>
<name>A0A974C674_XENLA</name>
<gene>
    <name evidence="1" type="ORF">XELAEV_18038778mg</name>
</gene>
<evidence type="ECO:0000313" key="2">
    <source>
        <dbReference type="Proteomes" id="UP000694892"/>
    </source>
</evidence>
<evidence type="ECO:0000313" key="1">
    <source>
        <dbReference type="EMBL" id="OCT67480.1"/>
    </source>
</evidence>
<proteinExistence type="predicted"/>